<feature type="signal peptide" evidence="1">
    <location>
        <begin position="1"/>
        <end position="20"/>
    </location>
</feature>
<dbReference type="NCBIfam" id="TIGR02595">
    <property type="entry name" value="PEP_CTERM"/>
    <property type="match status" value="1"/>
</dbReference>
<keyword evidence="4" id="KW-1185">Reference proteome</keyword>
<name>A0A934WA28_9BURK</name>
<evidence type="ECO:0000256" key="1">
    <source>
        <dbReference type="SAM" id="SignalP"/>
    </source>
</evidence>
<gene>
    <name evidence="3" type="ORF">JJB74_31295</name>
</gene>
<evidence type="ECO:0000313" key="3">
    <source>
        <dbReference type="EMBL" id="MBK4739108.1"/>
    </source>
</evidence>
<dbReference type="Pfam" id="PF07589">
    <property type="entry name" value="PEP-CTERM"/>
    <property type="match status" value="1"/>
</dbReference>
<dbReference type="AlphaFoldDB" id="A0A934WA28"/>
<dbReference type="EMBL" id="JAEPBG010000038">
    <property type="protein sequence ID" value="MBK4739108.1"/>
    <property type="molecule type" value="Genomic_DNA"/>
</dbReference>
<proteinExistence type="predicted"/>
<sequence>MRRLIAILIALFLPVAVAHAALMSVDTPFGRATGVIDTTSGLEWLKLPVASGLSVSQVLTEMEPGGRFEGVHYATSTEFCSLVTPENLRLNCSPFSRTFDVAPPLAFFDLFGFNDAFRGFSAYYAVNWSEQVQQRFALTASFHTYGDPIGEVEFDSQASFLGRGESRASHWLVVDQQAVPEPATVTLFGLGIVALTTLSRRARS</sequence>
<comment type="caution">
    <text evidence="3">The sequence shown here is derived from an EMBL/GenBank/DDBJ whole genome shotgun (WGS) entry which is preliminary data.</text>
</comment>
<dbReference type="InterPro" id="IPR013424">
    <property type="entry name" value="Ice-binding_C"/>
</dbReference>
<evidence type="ECO:0000259" key="2">
    <source>
        <dbReference type="Pfam" id="PF07589"/>
    </source>
</evidence>
<dbReference type="RefSeq" id="WP_200598477.1">
    <property type="nucleotide sequence ID" value="NZ_JAEPBG010000038.1"/>
</dbReference>
<accession>A0A934WA28</accession>
<evidence type="ECO:0000313" key="4">
    <source>
        <dbReference type="Proteomes" id="UP000622890"/>
    </source>
</evidence>
<feature type="chain" id="PRO_5037303122" evidence="1">
    <location>
        <begin position="21"/>
        <end position="204"/>
    </location>
</feature>
<organism evidence="3 4">
    <name type="scientific">Noviherbaspirillum pedocola</name>
    <dbReference type="NCBI Taxonomy" id="2801341"/>
    <lineage>
        <taxon>Bacteria</taxon>
        <taxon>Pseudomonadati</taxon>
        <taxon>Pseudomonadota</taxon>
        <taxon>Betaproteobacteria</taxon>
        <taxon>Burkholderiales</taxon>
        <taxon>Oxalobacteraceae</taxon>
        <taxon>Noviherbaspirillum</taxon>
    </lineage>
</organism>
<dbReference type="Proteomes" id="UP000622890">
    <property type="component" value="Unassembled WGS sequence"/>
</dbReference>
<keyword evidence="1" id="KW-0732">Signal</keyword>
<protein>
    <submittedName>
        <fullName evidence="3">PEP-CTERM sorting domain-containing protein</fullName>
    </submittedName>
</protein>
<feature type="domain" description="Ice-binding protein C-terminal" evidence="2">
    <location>
        <begin position="178"/>
        <end position="201"/>
    </location>
</feature>
<reference evidence="3" key="1">
    <citation type="submission" date="2021-01" db="EMBL/GenBank/DDBJ databases">
        <title>Genome sequence of strain Noviherbaspirillum sp. DKR-6.</title>
        <authorList>
            <person name="Chaudhary D.K."/>
        </authorList>
    </citation>
    <scope>NUCLEOTIDE SEQUENCE</scope>
    <source>
        <strain evidence="3">DKR-6</strain>
    </source>
</reference>